<dbReference type="Proteomes" id="UP000036045">
    <property type="component" value="Unassembled WGS sequence"/>
</dbReference>
<evidence type="ECO:0000313" key="4">
    <source>
        <dbReference type="EMBL" id="KLV28081.1"/>
    </source>
</evidence>
<gene>
    <name evidence="4" type="ORF">ABW02_04145</name>
</gene>
<dbReference type="Gene3D" id="3.90.1150.10">
    <property type="entry name" value="Aspartate Aminotransferase, domain 1"/>
    <property type="match status" value="1"/>
</dbReference>
<evidence type="ECO:0000256" key="2">
    <source>
        <dbReference type="ARBA" id="ARBA00022898"/>
    </source>
</evidence>
<proteinExistence type="predicted"/>
<protein>
    <submittedName>
        <fullName evidence="4">Selenocysteine lyase</fullName>
    </submittedName>
</protein>
<dbReference type="InterPro" id="IPR015422">
    <property type="entry name" value="PyrdxlP-dep_Trfase_small"/>
</dbReference>
<organism evidence="4 5">
    <name type="scientific">Niallia circulans</name>
    <name type="common">Bacillus circulans</name>
    <dbReference type="NCBI Taxonomy" id="1397"/>
    <lineage>
        <taxon>Bacteria</taxon>
        <taxon>Bacillati</taxon>
        <taxon>Bacillota</taxon>
        <taxon>Bacilli</taxon>
        <taxon>Bacillales</taxon>
        <taxon>Bacillaceae</taxon>
        <taxon>Niallia</taxon>
    </lineage>
</organism>
<dbReference type="AlphaFoldDB" id="A0A0J1IQ43"/>
<dbReference type="GO" id="GO:0016829">
    <property type="term" value="F:lyase activity"/>
    <property type="evidence" value="ECO:0007669"/>
    <property type="project" value="UniProtKB-KW"/>
</dbReference>
<dbReference type="PATRIC" id="fig|1397.4.peg.2119"/>
<dbReference type="PANTHER" id="PTHR43586">
    <property type="entry name" value="CYSTEINE DESULFURASE"/>
    <property type="match status" value="1"/>
</dbReference>
<dbReference type="Gene3D" id="3.40.640.10">
    <property type="entry name" value="Type I PLP-dependent aspartate aminotransferase-like (Major domain)"/>
    <property type="match status" value="1"/>
</dbReference>
<evidence type="ECO:0000256" key="1">
    <source>
        <dbReference type="ARBA" id="ARBA00001933"/>
    </source>
</evidence>
<dbReference type="PANTHER" id="PTHR43586:SF8">
    <property type="entry name" value="CYSTEINE DESULFURASE 1, CHLOROPLASTIC"/>
    <property type="match status" value="1"/>
</dbReference>
<dbReference type="InterPro" id="IPR000192">
    <property type="entry name" value="Aminotrans_V_dom"/>
</dbReference>
<evidence type="ECO:0000313" key="5">
    <source>
        <dbReference type="Proteomes" id="UP000036045"/>
    </source>
</evidence>
<dbReference type="OrthoDB" id="9804366at2"/>
<feature type="domain" description="Aminotransferase class V" evidence="3">
    <location>
        <begin position="46"/>
        <end position="448"/>
    </location>
</feature>
<comment type="caution">
    <text evidence="4">The sequence shown here is derived from an EMBL/GenBank/DDBJ whole genome shotgun (WGS) entry which is preliminary data.</text>
</comment>
<dbReference type="Pfam" id="PF00266">
    <property type="entry name" value="Aminotran_5"/>
    <property type="match status" value="1"/>
</dbReference>
<comment type="cofactor">
    <cofactor evidence="1">
        <name>pyridoxal 5'-phosphate</name>
        <dbReference type="ChEBI" id="CHEBI:597326"/>
    </cofactor>
</comment>
<dbReference type="InterPro" id="IPR015421">
    <property type="entry name" value="PyrdxlP-dep_Trfase_major"/>
</dbReference>
<dbReference type="InterPro" id="IPR015424">
    <property type="entry name" value="PyrdxlP-dep_Trfase"/>
</dbReference>
<dbReference type="EMBL" id="LDPH01000002">
    <property type="protein sequence ID" value="KLV28081.1"/>
    <property type="molecule type" value="Genomic_DNA"/>
</dbReference>
<evidence type="ECO:0000259" key="3">
    <source>
        <dbReference type="Pfam" id="PF00266"/>
    </source>
</evidence>
<dbReference type="SUPFAM" id="SSF53383">
    <property type="entry name" value="PLP-dependent transferases"/>
    <property type="match status" value="1"/>
</dbReference>
<accession>A0A0J1IQ43</accession>
<dbReference type="GeneID" id="56349865"/>
<keyword evidence="2" id="KW-0663">Pyridoxal phosphate</keyword>
<keyword evidence="4" id="KW-0456">Lyase</keyword>
<reference evidence="4 5" key="1">
    <citation type="submission" date="2015-05" db="EMBL/GenBank/DDBJ databases">
        <title>Whole genome sequence and identification of bacterial endophytes from Costus igneus.</title>
        <authorList>
            <person name="Lee Y.P."/>
            <person name="Gan H.M."/>
            <person name="Eng W."/>
            <person name="Wheatley M.S."/>
            <person name="Caraballo A."/>
            <person name="Polter S."/>
            <person name="Savka M.A."/>
            <person name="Hudson A.O."/>
        </authorList>
    </citation>
    <scope>NUCLEOTIDE SEQUENCE [LARGE SCALE GENOMIC DNA]</scope>
    <source>
        <strain evidence="4 5">RIT379</strain>
    </source>
</reference>
<name>A0A0J1IQ43_NIACI</name>
<keyword evidence="5" id="KW-1185">Reference proteome</keyword>
<sequence>MIRIKVGESVYQYHTKLEHYFSKIKHNIIGNNVTFSTPYGTQQLLYADWTASGRLYKTIEEKIINKLGPYVANTHTESNITGTYMTKAYKEAKRIIKKHVHADENDIILFDGFGMTGVVNKLQRIIGLKNSCACAKKEKIAVVFVTHMEHHSNYLSWLETNADVIMIKPNDNGDVNKEHLESLLEQYKDIPLKIGAFTACSNVTGRKTNYHELAKIMHKYKGYCFVDFAASAPYVEMNMHPDNKEERLDAIYFSPHKFLGGPGTSGVLVMSKKLIYSSIPDQPGGGTVDFTNEWGDILYKKEDEEREDGGTPGFLQAIKIALCIQLKEEMGIERIAAREKELIQLAMSELKKINRVRILEGENEDRLGIISFICEDIHYDLVVQLLNDRFGIQVRGGCSCAGPYGHYLLPITKEYSKAISKEIQEGDFSHKPGWVRISLHPTMSNAEVYYIVEAIKKILKYQDEWVRDYVTKPFSCEYQSLRRNKLQVKDLFTI</sequence>
<dbReference type="RefSeq" id="WP_047940634.1">
    <property type="nucleotide sequence ID" value="NZ_CP053989.1"/>
</dbReference>